<sequence>MAAQMCQSPGFWGVRSPITVRLRLWYRPSPKPCRRDRWAAGVLEARSPGTVDSRPPSRQEYYRRCITSRLRLVSASHATSLASWSPRESVQAYTDIDAAKAPKCRLSAGEPGRETVTVRLRTDGLKSQFASDPAELLGAASTYIPRSRSSSLITKRSCVSCSRYFTDGGDLDRQPATCRQTKQAARLSNLDDSVQQPTGLVSGDWNGGYRGKKRHRDRVSGAVGDGSEKDSDDGTEGDHGRMRASSCVQPSALNDLTGLHIFRSDAALSTSAVDIEQGKVSSSGNVPLSGSEPRLWSLEEDGDDLVKNMDFTPENPNWRRNRKTSDRLHHSTGYLFPGAASMRPEVAVRPKGTSQGTS</sequence>
<dbReference type="KEGG" id="trr:M419DRAFT_93141"/>
<evidence type="ECO:0000313" key="2">
    <source>
        <dbReference type="EMBL" id="ETR96834.1"/>
    </source>
</evidence>
<organism evidence="2 3">
    <name type="scientific">Hypocrea jecorina (strain ATCC 56765 / BCRC 32924 / NRRL 11460 / Rut C-30)</name>
    <name type="common">Trichoderma reesei</name>
    <dbReference type="NCBI Taxonomy" id="1344414"/>
    <lineage>
        <taxon>Eukaryota</taxon>
        <taxon>Fungi</taxon>
        <taxon>Dikarya</taxon>
        <taxon>Ascomycota</taxon>
        <taxon>Pezizomycotina</taxon>
        <taxon>Sordariomycetes</taxon>
        <taxon>Hypocreomycetidae</taxon>
        <taxon>Hypocreales</taxon>
        <taxon>Hypocreaceae</taxon>
        <taxon>Trichoderma</taxon>
    </lineage>
</organism>
<feature type="region of interest" description="Disordered" evidence="1">
    <location>
        <begin position="311"/>
        <end position="358"/>
    </location>
</feature>
<gene>
    <name evidence="2" type="ORF">M419DRAFT_93141</name>
</gene>
<dbReference type="Proteomes" id="UP000024376">
    <property type="component" value="Unassembled WGS sequence"/>
</dbReference>
<dbReference type="EMBL" id="KI911185">
    <property type="protein sequence ID" value="ETR96834.1"/>
    <property type="molecule type" value="Genomic_DNA"/>
</dbReference>
<evidence type="ECO:0000313" key="3">
    <source>
        <dbReference type="Proteomes" id="UP000024376"/>
    </source>
</evidence>
<protein>
    <submittedName>
        <fullName evidence="2">Uncharacterized protein</fullName>
    </submittedName>
</protein>
<feature type="compositionally biased region" description="Polar residues" evidence="1">
    <location>
        <begin position="190"/>
        <end position="199"/>
    </location>
</feature>
<name>A0A024RUK4_HYPJR</name>
<proteinExistence type="predicted"/>
<dbReference type="AlphaFoldDB" id="A0A024RUK4"/>
<feature type="region of interest" description="Disordered" evidence="1">
    <location>
        <begin position="187"/>
        <end position="245"/>
    </location>
</feature>
<accession>A0A024RUK4</accession>
<dbReference type="HOGENOM" id="CLU_774314_0_0_1"/>
<evidence type="ECO:0000256" key="1">
    <source>
        <dbReference type="SAM" id="MobiDB-lite"/>
    </source>
</evidence>
<reference evidence="3" key="1">
    <citation type="journal article" date="2013" name="Ind. Biotechnol.">
        <title>Comparative genomics analysis of Trichoderma reesei strains.</title>
        <authorList>
            <person name="Koike H."/>
            <person name="Aerts A."/>
            <person name="LaButti K."/>
            <person name="Grigoriev I.V."/>
            <person name="Baker S.E."/>
        </authorList>
    </citation>
    <scope>NUCLEOTIDE SEQUENCE [LARGE SCALE GENOMIC DNA]</scope>
    <source>
        <strain evidence="3">ATCC 56765 / BCRC 32924 / NRRL 11460 / Rut C-30</strain>
    </source>
</reference>